<accession>A0A0E9SVA0</accession>
<sequence length="26" mass="2927">MMPMSNLHRNATISSKKHRTDPPCSS</sequence>
<name>A0A0E9SVA0_ANGAN</name>
<protein>
    <submittedName>
        <fullName evidence="2">Uncharacterized protein</fullName>
    </submittedName>
</protein>
<organism evidence="2">
    <name type="scientific">Anguilla anguilla</name>
    <name type="common">European freshwater eel</name>
    <name type="synonym">Muraena anguilla</name>
    <dbReference type="NCBI Taxonomy" id="7936"/>
    <lineage>
        <taxon>Eukaryota</taxon>
        <taxon>Metazoa</taxon>
        <taxon>Chordata</taxon>
        <taxon>Craniata</taxon>
        <taxon>Vertebrata</taxon>
        <taxon>Euteleostomi</taxon>
        <taxon>Actinopterygii</taxon>
        <taxon>Neopterygii</taxon>
        <taxon>Teleostei</taxon>
        <taxon>Anguilliformes</taxon>
        <taxon>Anguillidae</taxon>
        <taxon>Anguilla</taxon>
    </lineage>
</organism>
<dbReference type="EMBL" id="GBXM01063313">
    <property type="protein sequence ID" value="JAH45264.1"/>
    <property type="molecule type" value="Transcribed_RNA"/>
</dbReference>
<reference evidence="2" key="2">
    <citation type="journal article" date="2015" name="Fish Shellfish Immunol.">
        <title>Early steps in the European eel (Anguilla anguilla)-Vibrio vulnificus interaction in the gills: Role of the RtxA13 toxin.</title>
        <authorList>
            <person name="Callol A."/>
            <person name="Pajuelo D."/>
            <person name="Ebbesson L."/>
            <person name="Teles M."/>
            <person name="MacKenzie S."/>
            <person name="Amaro C."/>
        </authorList>
    </citation>
    <scope>NUCLEOTIDE SEQUENCE</scope>
</reference>
<reference evidence="2" key="1">
    <citation type="submission" date="2014-11" db="EMBL/GenBank/DDBJ databases">
        <authorList>
            <person name="Amaro Gonzalez C."/>
        </authorList>
    </citation>
    <scope>NUCLEOTIDE SEQUENCE</scope>
</reference>
<dbReference type="AlphaFoldDB" id="A0A0E9SVA0"/>
<proteinExistence type="predicted"/>
<evidence type="ECO:0000313" key="2">
    <source>
        <dbReference type="EMBL" id="JAH45264.1"/>
    </source>
</evidence>
<evidence type="ECO:0000256" key="1">
    <source>
        <dbReference type="SAM" id="MobiDB-lite"/>
    </source>
</evidence>
<feature type="region of interest" description="Disordered" evidence="1">
    <location>
        <begin position="1"/>
        <end position="26"/>
    </location>
</feature>